<dbReference type="PANTHER" id="PTHR11994">
    <property type="entry name" value="60S RIBOSOMAL PROTEIN L11-RELATED"/>
    <property type="match status" value="1"/>
</dbReference>
<dbReference type="GO" id="GO:1990904">
    <property type="term" value="C:ribonucleoprotein complex"/>
    <property type="evidence" value="ECO:0007669"/>
    <property type="project" value="UniProtKB-KW"/>
</dbReference>
<dbReference type="Gene3D" id="3.30.1440.10">
    <property type="match status" value="1"/>
</dbReference>
<evidence type="ECO:0000256" key="4">
    <source>
        <dbReference type="ARBA" id="ARBA00011505"/>
    </source>
</evidence>
<dbReference type="HAMAP" id="MF_01333_B">
    <property type="entry name" value="Ribosomal_uL5_B"/>
    <property type="match status" value="1"/>
</dbReference>
<dbReference type="RefSeq" id="YP_010040796.1">
    <property type="nucleotide sequence ID" value="NC_054192.1"/>
</dbReference>
<evidence type="ECO:0000256" key="1">
    <source>
        <dbReference type="ARBA" id="ARBA00003898"/>
    </source>
</evidence>
<comment type="similarity">
    <text evidence="3 10">Belongs to the universal ribosomal protein uL5 family.</text>
</comment>
<evidence type="ECO:0000256" key="2">
    <source>
        <dbReference type="ARBA" id="ARBA00004229"/>
    </source>
</evidence>
<gene>
    <name evidence="13" type="primary">rpl5</name>
    <name evidence="13" type="ORF">DBVPGpl_024</name>
</gene>
<dbReference type="GeneID" id="63880513"/>
<dbReference type="InterPro" id="IPR020929">
    <property type="entry name" value="Ribosomal_uL5_CS"/>
</dbReference>
<reference evidence="13" key="1">
    <citation type="journal article" name="Front. Plant Sci.">
        <title>Sequencing and Analysis of the Complete Organellar Genomes of Prototheca wickerhamii.</title>
        <authorList>
            <person name="Bakula Z."/>
            <person name="Gromadka R."/>
            <person name="Gawor J."/>
            <person name="Siedlecki P."/>
            <person name="Pomorski J.J."/>
            <person name="Maciszewski K."/>
            <person name="Gromadka A."/>
            <person name="Karnkowska A."/>
            <person name="Jagielski T."/>
        </authorList>
    </citation>
    <scope>NUCLEOTIDE SEQUENCE</scope>
    <source>
        <strain evidence="13">DBVPG</strain>
    </source>
</reference>
<evidence type="ECO:0000256" key="3">
    <source>
        <dbReference type="ARBA" id="ARBA00008553"/>
    </source>
</evidence>
<dbReference type="Pfam" id="PF00673">
    <property type="entry name" value="Ribosomal_L5_C"/>
    <property type="match status" value="1"/>
</dbReference>
<sequence>MIQQLEKNYQEKLKIEIFKKYNYKNIHQIPKIEKIVINRGIGDGAQNAKLLESFINEVSLISGQKSVTTRSKKAIAAFKLRKNMPVGVMVTLRGDFMYSFLDRLINIVLPRIRDFKGIDSKSFDGRGNLNIGLKEQLMFPEIKYNNVQQIRGMDISIITTTKKDNMAKALLEAFGMPFKH</sequence>
<dbReference type="NCBIfam" id="NF000585">
    <property type="entry name" value="PRK00010.1"/>
    <property type="match status" value="1"/>
</dbReference>
<keyword evidence="6 10" id="KW-0689">Ribosomal protein</keyword>
<keyword evidence="5" id="KW-0150">Chloroplast</keyword>
<comment type="function">
    <text evidence="1">Binds 5S rRNA, forms part of the central protuberance of the 50S subunit.</text>
</comment>
<comment type="subcellular location">
    <subcellularLocation>
        <location evidence="2">Plastid</location>
        <location evidence="2">Chloroplast</location>
    </subcellularLocation>
</comment>
<dbReference type="InterPro" id="IPR031310">
    <property type="entry name" value="Ribosomal_uL5_N"/>
</dbReference>
<comment type="subunit">
    <text evidence="4">Part of the 50S ribosomal subunit; contacts the 5S rRNA.</text>
</comment>
<evidence type="ECO:0000256" key="6">
    <source>
        <dbReference type="ARBA" id="ARBA00022980"/>
    </source>
</evidence>
<dbReference type="AlphaFoldDB" id="A0A873HVS8"/>
<dbReference type="GO" id="GO:0006412">
    <property type="term" value="P:translation"/>
    <property type="evidence" value="ECO:0007669"/>
    <property type="project" value="InterPro"/>
</dbReference>
<dbReference type="EMBL" id="MN794236">
    <property type="protein sequence ID" value="QOZ41692.1"/>
    <property type="molecule type" value="Genomic_DNA"/>
</dbReference>
<dbReference type="PROSITE" id="PS00358">
    <property type="entry name" value="RIBOSOMAL_L5"/>
    <property type="match status" value="1"/>
</dbReference>
<keyword evidence="13" id="KW-0934">Plastid</keyword>
<evidence type="ECO:0000256" key="9">
    <source>
        <dbReference type="ARBA" id="ARBA00035391"/>
    </source>
</evidence>
<evidence type="ECO:0000259" key="11">
    <source>
        <dbReference type="Pfam" id="PF00281"/>
    </source>
</evidence>
<accession>A0A873HVS8</accession>
<dbReference type="GO" id="GO:0009507">
    <property type="term" value="C:chloroplast"/>
    <property type="evidence" value="ECO:0007669"/>
    <property type="project" value="UniProtKB-SubCell"/>
</dbReference>
<evidence type="ECO:0000259" key="12">
    <source>
        <dbReference type="Pfam" id="PF00673"/>
    </source>
</evidence>
<feature type="domain" description="Large ribosomal subunit protein uL5 C-terminal" evidence="12">
    <location>
        <begin position="85"/>
        <end position="178"/>
    </location>
</feature>
<dbReference type="InterPro" id="IPR031309">
    <property type="entry name" value="Ribosomal_uL5_C"/>
</dbReference>
<dbReference type="InterPro" id="IPR020930">
    <property type="entry name" value="Ribosomal_uL5_bac-type"/>
</dbReference>
<evidence type="ECO:0000313" key="13">
    <source>
        <dbReference type="EMBL" id="QOZ41692.1"/>
    </source>
</evidence>
<evidence type="ECO:0000256" key="5">
    <source>
        <dbReference type="ARBA" id="ARBA00022528"/>
    </source>
</evidence>
<evidence type="ECO:0000256" key="8">
    <source>
        <dbReference type="ARBA" id="ARBA00035210"/>
    </source>
</evidence>
<dbReference type="FunFam" id="3.30.1440.10:FF:000001">
    <property type="entry name" value="50S ribosomal protein L5"/>
    <property type="match status" value="1"/>
</dbReference>
<dbReference type="SUPFAM" id="SSF55282">
    <property type="entry name" value="RL5-like"/>
    <property type="match status" value="1"/>
</dbReference>
<dbReference type="InterPro" id="IPR022803">
    <property type="entry name" value="Ribosomal_uL5_dom_sf"/>
</dbReference>
<dbReference type="PIRSF" id="PIRSF002161">
    <property type="entry name" value="Ribosomal_L5"/>
    <property type="match status" value="1"/>
</dbReference>
<evidence type="ECO:0000256" key="7">
    <source>
        <dbReference type="ARBA" id="ARBA00023274"/>
    </source>
</evidence>
<dbReference type="Pfam" id="PF00281">
    <property type="entry name" value="Ribosomal_L5"/>
    <property type="match status" value="1"/>
</dbReference>
<protein>
    <recommendedName>
        <fullName evidence="8">Large ribosomal subunit protein uL5c</fullName>
    </recommendedName>
    <alternativeName>
        <fullName evidence="9">50S ribosomal protein L5, chloroplastic</fullName>
    </alternativeName>
</protein>
<feature type="domain" description="Large ribosomal subunit protein uL5 N-terminal" evidence="11">
    <location>
        <begin position="25"/>
        <end position="81"/>
    </location>
</feature>
<evidence type="ECO:0000256" key="10">
    <source>
        <dbReference type="RuleBase" id="RU003930"/>
    </source>
</evidence>
<name>A0A873HVS8_PROWI</name>
<keyword evidence="7 10" id="KW-0687">Ribonucleoprotein</keyword>
<dbReference type="GO" id="GO:0005840">
    <property type="term" value="C:ribosome"/>
    <property type="evidence" value="ECO:0007669"/>
    <property type="project" value="UniProtKB-KW"/>
</dbReference>
<dbReference type="GO" id="GO:0003735">
    <property type="term" value="F:structural constituent of ribosome"/>
    <property type="evidence" value="ECO:0007669"/>
    <property type="project" value="InterPro"/>
</dbReference>
<geneLocation type="non-photosynthetic plastid" evidence="13"/>
<dbReference type="InterPro" id="IPR002132">
    <property type="entry name" value="Ribosomal_uL5"/>
</dbReference>
<organism evidence="13">
    <name type="scientific">Prototheca wickerhamii</name>
    <dbReference type="NCBI Taxonomy" id="3111"/>
    <lineage>
        <taxon>Eukaryota</taxon>
        <taxon>Viridiplantae</taxon>
        <taxon>Chlorophyta</taxon>
        <taxon>core chlorophytes</taxon>
        <taxon>Trebouxiophyceae</taxon>
        <taxon>Chlorellales</taxon>
        <taxon>Chlorellaceae</taxon>
        <taxon>Prototheca</taxon>
    </lineage>
</organism>
<proteinExistence type="inferred from homology"/>